<keyword evidence="1" id="KW-0732">Signal</keyword>
<organism evidence="2 3">
    <name type="scientific">Sulfidibacter corallicola</name>
    <dbReference type="NCBI Taxonomy" id="2818388"/>
    <lineage>
        <taxon>Bacteria</taxon>
        <taxon>Pseudomonadati</taxon>
        <taxon>Acidobacteriota</taxon>
        <taxon>Holophagae</taxon>
        <taxon>Acanthopleuribacterales</taxon>
        <taxon>Acanthopleuribacteraceae</taxon>
        <taxon>Sulfidibacter</taxon>
    </lineage>
</organism>
<dbReference type="EMBL" id="CP071793">
    <property type="protein sequence ID" value="QTD52972.1"/>
    <property type="molecule type" value="Genomic_DNA"/>
</dbReference>
<sequence length="247" mass="28527">MRSMRLILFLLCPAVWAQIGDASFTIKTGYADAYLFRGHNVHDDDVYQGEFGLGIARWSYNLNWTEAADETLGGFEREAAHNISFTSVLRNMVTTVGYQYLDYEGGLLDTQEIYMRFTQPGKWNPTYGIAVDVDAYKGYYADFALSRPYILTRRSQVIFTIKTALALDLDQKRNRENDRITEAGFYSDDGLVHSQASLTYFWQIHKRFKFELGGRYHYAHDDLLYDEEAGIDKDTFVGFASFRFTFP</sequence>
<feature type="chain" id="PRO_5035184959" description="Outer membrane protein beta-barrel domain-containing protein" evidence="1">
    <location>
        <begin position="18"/>
        <end position="247"/>
    </location>
</feature>
<evidence type="ECO:0008006" key="4">
    <source>
        <dbReference type="Google" id="ProtNLM"/>
    </source>
</evidence>
<evidence type="ECO:0000313" key="2">
    <source>
        <dbReference type="EMBL" id="QTD52972.1"/>
    </source>
</evidence>
<feature type="signal peptide" evidence="1">
    <location>
        <begin position="1"/>
        <end position="17"/>
    </location>
</feature>
<evidence type="ECO:0000313" key="3">
    <source>
        <dbReference type="Proteomes" id="UP000663929"/>
    </source>
</evidence>
<proteinExistence type="predicted"/>
<reference evidence="2" key="1">
    <citation type="submission" date="2021-03" db="EMBL/GenBank/DDBJ databases">
        <title>Acanthopleuribacteraceae sp. M133.</title>
        <authorList>
            <person name="Wang G."/>
        </authorList>
    </citation>
    <scope>NUCLEOTIDE SEQUENCE</scope>
    <source>
        <strain evidence="2">M133</strain>
    </source>
</reference>
<protein>
    <recommendedName>
        <fullName evidence="4">Outer membrane protein beta-barrel domain-containing protein</fullName>
    </recommendedName>
</protein>
<dbReference type="RefSeq" id="WP_237383071.1">
    <property type="nucleotide sequence ID" value="NZ_CP071793.1"/>
</dbReference>
<dbReference type="Proteomes" id="UP000663929">
    <property type="component" value="Chromosome"/>
</dbReference>
<dbReference type="AlphaFoldDB" id="A0A8A4TVF5"/>
<gene>
    <name evidence="2" type="ORF">J3U87_10950</name>
</gene>
<accession>A0A8A4TVF5</accession>
<name>A0A8A4TVF5_SULCO</name>
<evidence type="ECO:0000256" key="1">
    <source>
        <dbReference type="SAM" id="SignalP"/>
    </source>
</evidence>
<dbReference type="KEGG" id="scor:J3U87_10950"/>
<keyword evidence="3" id="KW-1185">Reference proteome</keyword>